<comment type="caution">
    <text evidence="4">The sequence shown here is derived from an EMBL/GenBank/DDBJ whole genome shotgun (WGS) entry which is preliminary data.</text>
</comment>
<dbReference type="CDD" id="cd07197">
    <property type="entry name" value="nitrilase"/>
    <property type="match status" value="1"/>
</dbReference>
<dbReference type="PANTHER" id="PTHR43674">
    <property type="entry name" value="NITRILASE C965.09-RELATED"/>
    <property type="match status" value="1"/>
</dbReference>
<dbReference type="AlphaFoldDB" id="A0A3N9YK53"/>
<dbReference type="PROSITE" id="PS50263">
    <property type="entry name" value="CN_HYDROLASE"/>
    <property type="match status" value="1"/>
</dbReference>
<proteinExistence type="predicted"/>
<name>A0A3N9YK53_9ACTN</name>
<evidence type="ECO:0000259" key="3">
    <source>
        <dbReference type="PROSITE" id="PS50263"/>
    </source>
</evidence>
<dbReference type="Gene3D" id="3.60.110.10">
    <property type="entry name" value="Carbon-nitrogen hydrolase"/>
    <property type="match status" value="1"/>
</dbReference>
<dbReference type="GO" id="GO:0033388">
    <property type="term" value="P:putrescine biosynthetic process from arginine"/>
    <property type="evidence" value="ECO:0007669"/>
    <property type="project" value="TreeGrafter"/>
</dbReference>
<accession>A0A3N9YK53</accession>
<evidence type="ECO:0000313" key="5">
    <source>
        <dbReference type="Proteomes" id="UP000278981"/>
    </source>
</evidence>
<dbReference type="SUPFAM" id="SSF56317">
    <property type="entry name" value="Carbon-nitrogen hydrolase"/>
    <property type="match status" value="1"/>
</dbReference>
<dbReference type="GO" id="GO:0050126">
    <property type="term" value="F:N-carbamoylputrescine amidase activity"/>
    <property type="evidence" value="ECO:0007669"/>
    <property type="project" value="TreeGrafter"/>
</dbReference>
<gene>
    <name evidence="4" type="ORF">DDE19_01205</name>
</gene>
<dbReference type="Pfam" id="PF00795">
    <property type="entry name" value="CN_hydrolase"/>
    <property type="match status" value="1"/>
</dbReference>
<feature type="domain" description="CN hydrolase" evidence="3">
    <location>
        <begin position="35"/>
        <end position="264"/>
    </location>
</feature>
<reference evidence="4 5" key="1">
    <citation type="submission" date="2018-04" db="EMBL/GenBank/DDBJ databases">
        <title>Micromonosporas from Atacama Desert.</title>
        <authorList>
            <person name="Carro L."/>
            <person name="Klenk H.-P."/>
            <person name="Goodfellow M."/>
        </authorList>
    </citation>
    <scope>NUCLEOTIDE SEQUENCE [LARGE SCALE GENOMIC DNA]</scope>
    <source>
        <strain evidence="4 5">LB19</strain>
    </source>
</reference>
<dbReference type="OrthoDB" id="4532287at2"/>
<keyword evidence="1 4" id="KW-0378">Hydrolase</keyword>
<feature type="compositionally biased region" description="Basic and acidic residues" evidence="2">
    <location>
        <begin position="261"/>
        <end position="271"/>
    </location>
</feature>
<evidence type="ECO:0000313" key="4">
    <source>
        <dbReference type="EMBL" id="RQX20543.1"/>
    </source>
</evidence>
<organism evidence="4 5">
    <name type="scientific">Micromonospora ureilytica</name>
    <dbReference type="NCBI Taxonomy" id="709868"/>
    <lineage>
        <taxon>Bacteria</taxon>
        <taxon>Bacillati</taxon>
        <taxon>Actinomycetota</taxon>
        <taxon>Actinomycetes</taxon>
        <taxon>Micromonosporales</taxon>
        <taxon>Micromonosporaceae</taxon>
        <taxon>Micromonospora</taxon>
    </lineage>
</organism>
<dbReference type="EMBL" id="QDGB01000100">
    <property type="protein sequence ID" value="RQX20543.1"/>
    <property type="molecule type" value="Genomic_DNA"/>
</dbReference>
<evidence type="ECO:0000256" key="2">
    <source>
        <dbReference type="SAM" id="MobiDB-lite"/>
    </source>
</evidence>
<dbReference type="PANTHER" id="PTHR43674:SF2">
    <property type="entry name" value="BETA-UREIDOPROPIONASE"/>
    <property type="match status" value="1"/>
</dbReference>
<dbReference type="InterPro" id="IPR050345">
    <property type="entry name" value="Aliph_Amidase/BUP"/>
</dbReference>
<dbReference type="Proteomes" id="UP000278981">
    <property type="component" value="Unassembled WGS sequence"/>
</dbReference>
<feature type="region of interest" description="Disordered" evidence="2">
    <location>
        <begin position="242"/>
        <end position="271"/>
    </location>
</feature>
<evidence type="ECO:0000256" key="1">
    <source>
        <dbReference type="ARBA" id="ARBA00022801"/>
    </source>
</evidence>
<dbReference type="InterPro" id="IPR036526">
    <property type="entry name" value="C-N_Hydrolase_sf"/>
</dbReference>
<dbReference type="RefSeq" id="WP_124815370.1">
    <property type="nucleotide sequence ID" value="NZ_QDGB01000100.1"/>
</dbReference>
<sequence length="271" mass="28062">MRPRYEVILRVDHEADHPIAGADHTGGGAENRTPLRLAVAQPPCVPLDVAENARAHAAVVRAARARVVVFPELSLTGYELDAPVVSVDDPRLASLVEACAETNTLALVGAPVAGDHIAMLAVTGGGATVAYRKMWLGDAEARRFRPGDAPVVLDVDGWRVGLAICKDTGVAAHAELTAALGIDVYAAGVLESARDATVTDRRAHRIATAHRVWVAVASFAGSTGGGYTEAAGRSGVWTPDGEVYARAGTDPGESVGVSLTRPDRGGDGRGP</sequence>
<protein>
    <submittedName>
        <fullName evidence="4">Carbon-nitrogen hydrolase family protein</fullName>
    </submittedName>
</protein>
<dbReference type="InterPro" id="IPR003010">
    <property type="entry name" value="C-N_Hydrolase"/>
</dbReference>